<dbReference type="Proteomes" id="UP000027647">
    <property type="component" value="Unassembled WGS sequence"/>
</dbReference>
<gene>
    <name evidence="3" type="ORF">EH31_16600</name>
</gene>
<accession>A0A074MSI4</accession>
<dbReference type="eggNOG" id="COG3837">
    <property type="taxonomic scope" value="Bacteria"/>
</dbReference>
<dbReference type="RefSeq" id="WP_034962123.1">
    <property type="nucleotide sequence ID" value="NZ_JMIW01000009.1"/>
</dbReference>
<dbReference type="GO" id="GO:0046872">
    <property type="term" value="F:metal ion binding"/>
    <property type="evidence" value="ECO:0007669"/>
    <property type="project" value="UniProtKB-KW"/>
</dbReference>
<dbReference type="InterPro" id="IPR051610">
    <property type="entry name" value="GPI/OXD"/>
</dbReference>
<dbReference type="CDD" id="cd02224">
    <property type="entry name" value="cupin_SPO2919-like"/>
    <property type="match status" value="1"/>
</dbReference>
<dbReference type="Gene3D" id="2.60.120.10">
    <property type="entry name" value="Jelly Rolls"/>
    <property type="match status" value="1"/>
</dbReference>
<dbReference type="SUPFAM" id="SSF51182">
    <property type="entry name" value="RmlC-like cupins"/>
    <property type="match status" value="1"/>
</dbReference>
<protein>
    <submittedName>
        <fullName evidence="3">Transcriptional regulator</fullName>
    </submittedName>
</protein>
<dbReference type="EMBL" id="JMIW01000009">
    <property type="protein sequence ID" value="KEO88577.1"/>
    <property type="molecule type" value="Genomic_DNA"/>
</dbReference>
<comment type="caution">
    <text evidence="3">The sequence shown here is derived from an EMBL/GenBank/DDBJ whole genome shotgun (WGS) entry which is preliminary data.</text>
</comment>
<dbReference type="InterPro" id="IPR011051">
    <property type="entry name" value="RmlC_Cupin_sf"/>
</dbReference>
<dbReference type="PANTHER" id="PTHR35848:SF9">
    <property type="entry name" value="SLL1358 PROTEIN"/>
    <property type="match status" value="1"/>
</dbReference>
<dbReference type="InterPro" id="IPR013096">
    <property type="entry name" value="Cupin_2"/>
</dbReference>
<dbReference type="PANTHER" id="PTHR35848">
    <property type="entry name" value="OXALATE-BINDING PROTEIN"/>
    <property type="match status" value="1"/>
</dbReference>
<evidence type="ECO:0000256" key="1">
    <source>
        <dbReference type="ARBA" id="ARBA00022723"/>
    </source>
</evidence>
<keyword evidence="1" id="KW-0479">Metal-binding</keyword>
<keyword evidence="4" id="KW-1185">Reference proteome</keyword>
<organism evidence="3 4">
    <name type="scientific">Erythrobacter longus</name>
    <dbReference type="NCBI Taxonomy" id="1044"/>
    <lineage>
        <taxon>Bacteria</taxon>
        <taxon>Pseudomonadati</taxon>
        <taxon>Pseudomonadota</taxon>
        <taxon>Alphaproteobacteria</taxon>
        <taxon>Sphingomonadales</taxon>
        <taxon>Erythrobacteraceae</taxon>
        <taxon>Erythrobacter/Porphyrobacter group</taxon>
        <taxon>Erythrobacter</taxon>
    </lineage>
</organism>
<dbReference type="OrthoDB" id="5290459at2"/>
<dbReference type="STRING" id="1044.EH31_16600"/>
<evidence type="ECO:0000259" key="2">
    <source>
        <dbReference type="Pfam" id="PF07883"/>
    </source>
</evidence>
<feature type="domain" description="Cupin type-2" evidence="2">
    <location>
        <begin position="46"/>
        <end position="116"/>
    </location>
</feature>
<evidence type="ECO:0000313" key="4">
    <source>
        <dbReference type="Proteomes" id="UP000027647"/>
    </source>
</evidence>
<name>A0A074MSI4_ERYLO</name>
<evidence type="ECO:0000313" key="3">
    <source>
        <dbReference type="EMBL" id="KEO88577.1"/>
    </source>
</evidence>
<proteinExistence type="predicted"/>
<dbReference type="Pfam" id="PF07883">
    <property type="entry name" value="Cupin_2"/>
    <property type="match status" value="1"/>
</dbReference>
<sequence>MPKLDLNAIAQTNATGYPAPFNEPVRGRHYRRLAPAAGMEKLRASHVVLEPGAWSSQRHWHRSIDELLVMISGEAVLVEDAGETVIRAGDVVAWPAGEKNGHHLQNRGDAQCVFLVAAAGDHETDGGEYPDIDMVFEPGGYFRRDGTRYETDRIP</sequence>
<dbReference type="InterPro" id="IPR014710">
    <property type="entry name" value="RmlC-like_jellyroll"/>
</dbReference>
<reference evidence="3 4" key="1">
    <citation type="submission" date="2014-04" db="EMBL/GenBank/DDBJ databases">
        <title>A comprehensive comparison of genomes of Erythrobacter spp. strains.</title>
        <authorList>
            <person name="Zheng Q."/>
        </authorList>
    </citation>
    <scope>NUCLEOTIDE SEQUENCE [LARGE SCALE GENOMIC DNA]</scope>
    <source>
        <strain evidence="3 4">DSM 6997</strain>
    </source>
</reference>
<dbReference type="AlphaFoldDB" id="A0A074MSI4"/>